<dbReference type="AlphaFoldDB" id="A0A917ER85"/>
<gene>
    <name evidence="2" type="ORF">GCM10007140_27320</name>
</gene>
<organism evidence="2 3">
    <name type="scientific">Priestia taiwanensis</name>
    <dbReference type="NCBI Taxonomy" id="1347902"/>
    <lineage>
        <taxon>Bacteria</taxon>
        <taxon>Bacillati</taxon>
        <taxon>Bacillota</taxon>
        <taxon>Bacilli</taxon>
        <taxon>Bacillales</taxon>
        <taxon>Bacillaceae</taxon>
        <taxon>Priestia</taxon>
    </lineage>
</organism>
<reference evidence="2" key="1">
    <citation type="journal article" date="2014" name="Int. J. Syst. Evol. Microbiol.">
        <title>Complete genome sequence of Corynebacterium casei LMG S-19264T (=DSM 44701T), isolated from a smear-ripened cheese.</title>
        <authorList>
            <consortium name="US DOE Joint Genome Institute (JGI-PGF)"/>
            <person name="Walter F."/>
            <person name="Albersmeier A."/>
            <person name="Kalinowski J."/>
            <person name="Ruckert C."/>
        </authorList>
    </citation>
    <scope>NUCLEOTIDE SEQUENCE</scope>
    <source>
        <strain evidence="2">CGMCC 1.12698</strain>
    </source>
</reference>
<feature type="compositionally biased region" description="Basic and acidic residues" evidence="1">
    <location>
        <begin position="134"/>
        <end position="146"/>
    </location>
</feature>
<sequence>MISIYEANYKKKEKQELIYIDSVNPANYIDKYRGNLYCATANCSAKLAYVHKENDSDHFRTWRGSPHIETCLFYFEKVATREGKRTEGQVTGIVSDERIKNSLREAFLLEMMSKEQKKRQRERDKERRKRKREREKIRGGTKKEAAQRIVSNPDEINENLISGGMRLYKKSADALKEKDLGETRTVTGQLKRVLINSSKSIVIEVEKNNVQVNIKFEEAFFAANKSYVGMFHHIERYLNEHRNLVFSATGEVRFSKISNRYEIVVFNSVGFLIHNKTLNRIVVEHSLIDENKEAN</sequence>
<protein>
    <submittedName>
        <fullName evidence="2">Uncharacterized protein</fullName>
    </submittedName>
</protein>
<name>A0A917ER85_9BACI</name>
<dbReference type="RefSeq" id="WP_188389038.1">
    <property type="nucleotide sequence ID" value="NZ_BMFK01000002.1"/>
</dbReference>
<accession>A0A917ER85</accession>
<keyword evidence="3" id="KW-1185">Reference proteome</keyword>
<comment type="caution">
    <text evidence="2">The sequence shown here is derived from an EMBL/GenBank/DDBJ whole genome shotgun (WGS) entry which is preliminary data.</text>
</comment>
<evidence type="ECO:0000313" key="3">
    <source>
        <dbReference type="Proteomes" id="UP000605259"/>
    </source>
</evidence>
<feature type="compositionally biased region" description="Basic residues" evidence="1">
    <location>
        <begin position="116"/>
        <end position="133"/>
    </location>
</feature>
<evidence type="ECO:0000256" key="1">
    <source>
        <dbReference type="SAM" id="MobiDB-lite"/>
    </source>
</evidence>
<feature type="region of interest" description="Disordered" evidence="1">
    <location>
        <begin position="114"/>
        <end position="146"/>
    </location>
</feature>
<evidence type="ECO:0000313" key="2">
    <source>
        <dbReference type="EMBL" id="GGE76093.1"/>
    </source>
</evidence>
<reference evidence="2" key="2">
    <citation type="submission" date="2020-09" db="EMBL/GenBank/DDBJ databases">
        <authorList>
            <person name="Sun Q."/>
            <person name="Zhou Y."/>
        </authorList>
    </citation>
    <scope>NUCLEOTIDE SEQUENCE</scope>
    <source>
        <strain evidence="2">CGMCC 1.12698</strain>
    </source>
</reference>
<dbReference type="Proteomes" id="UP000605259">
    <property type="component" value="Unassembled WGS sequence"/>
</dbReference>
<dbReference type="EMBL" id="BMFK01000002">
    <property type="protein sequence ID" value="GGE76093.1"/>
    <property type="molecule type" value="Genomic_DNA"/>
</dbReference>
<proteinExistence type="predicted"/>